<keyword evidence="4" id="KW-0238">DNA-binding</keyword>
<evidence type="ECO:0000256" key="4">
    <source>
        <dbReference type="ARBA" id="ARBA00023125"/>
    </source>
</evidence>
<comment type="subcellular location">
    <subcellularLocation>
        <location evidence="1">Nucleus</location>
    </subcellularLocation>
</comment>
<dbReference type="PANTHER" id="PTHR31674">
    <property type="entry name" value="B3 DOMAIN-CONTAINING PROTEIN REM-LIKE 3-RELATED"/>
    <property type="match status" value="1"/>
</dbReference>
<feature type="domain" description="TF-B3" evidence="7">
    <location>
        <begin position="105"/>
        <end position="199"/>
    </location>
</feature>
<dbReference type="Gene3D" id="2.40.330.10">
    <property type="entry name" value="DNA-binding pseudobarrel domain"/>
    <property type="match status" value="2"/>
</dbReference>
<dbReference type="SMART" id="SM01019">
    <property type="entry name" value="B3"/>
    <property type="match status" value="2"/>
</dbReference>
<evidence type="ECO:0000313" key="8">
    <source>
        <dbReference type="EMBL" id="KAG5589107.1"/>
    </source>
</evidence>
<dbReference type="OrthoDB" id="1305123at2759"/>
<dbReference type="EMBL" id="JACXVP010000008">
    <property type="protein sequence ID" value="KAG5589107.1"/>
    <property type="molecule type" value="Genomic_DNA"/>
</dbReference>
<keyword evidence="6" id="KW-0539">Nucleus</keyword>
<dbReference type="AlphaFoldDB" id="A0A9J5XLG3"/>
<comment type="caution">
    <text evidence="8">The sequence shown here is derived from an EMBL/GenBank/DDBJ whole genome shotgun (WGS) entry which is preliminary data.</text>
</comment>
<evidence type="ECO:0000256" key="5">
    <source>
        <dbReference type="ARBA" id="ARBA00023163"/>
    </source>
</evidence>
<evidence type="ECO:0000313" key="9">
    <source>
        <dbReference type="Proteomes" id="UP000824120"/>
    </source>
</evidence>
<dbReference type="PANTHER" id="PTHR31674:SF62">
    <property type="entry name" value="B3 DOMAIN-CONTAINING PROTEIN REM14-RELATED"/>
    <property type="match status" value="1"/>
</dbReference>
<dbReference type="CDD" id="cd10017">
    <property type="entry name" value="B3_DNA"/>
    <property type="match status" value="1"/>
</dbReference>
<protein>
    <recommendedName>
        <fullName evidence="7">TF-B3 domain-containing protein</fullName>
    </recommendedName>
</protein>
<accession>A0A9J5XLG3</accession>
<dbReference type="GO" id="GO:0003677">
    <property type="term" value="F:DNA binding"/>
    <property type="evidence" value="ECO:0007669"/>
    <property type="project" value="UniProtKB-KW"/>
</dbReference>
<dbReference type="InterPro" id="IPR015300">
    <property type="entry name" value="DNA-bd_pseudobarrel_sf"/>
</dbReference>
<proteinExistence type="predicted"/>
<evidence type="ECO:0000259" key="7">
    <source>
        <dbReference type="PROSITE" id="PS50863"/>
    </source>
</evidence>
<dbReference type="GO" id="GO:0005634">
    <property type="term" value="C:nucleus"/>
    <property type="evidence" value="ECO:0007669"/>
    <property type="project" value="UniProtKB-SubCell"/>
</dbReference>
<keyword evidence="9" id="KW-1185">Reference proteome</keyword>
<evidence type="ECO:0000256" key="6">
    <source>
        <dbReference type="ARBA" id="ARBA00023242"/>
    </source>
</evidence>
<keyword evidence="3" id="KW-0805">Transcription regulation</keyword>
<name>A0A9J5XLG3_SOLCO</name>
<evidence type="ECO:0000256" key="1">
    <source>
        <dbReference type="ARBA" id="ARBA00004123"/>
    </source>
</evidence>
<sequence length="251" mass="29466">MKVPPNKPHFFKPILPGFKNGLKIPIGFLKYLKRHDQYEHAILRRKGKNEEHDLQLGDLLIFKYEGDMEFEVSIFDSSHCDREYLYEDEDEDETTHDNKSFGQPHFECIVRPYCLSKGFMYLPQQFAIANGLTNKKCELIVRDQRQKSWNIKLSSNRNRAFIGDGWRKFAVEKYLKEGDRIMFEIVTNGETPIWKFRVVTHGETPMKKFQGKPNIKLSNKTSSHAEVATIQSHFECTIAQYCISRGYLIYI</sequence>
<dbReference type="SUPFAM" id="SSF101936">
    <property type="entry name" value="DNA-binding pseudobarrel domain"/>
    <property type="match status" value="2"/>
</dbReference>
<dbReference type="InterPro" id="IPR003340">
    <property type="entry name" value="B3_DNA-bd"/>
</dbReference>
<keyword evidence="2" id="KW-0677">Repeat</keyword>
<evidence type="ECO:0000256" key="3">
    <source>
        <dbReference type="ARBA" id="ARBA00023015"/>
    </source>
</evidence>
<dbReference type="InterPro" id="IPR039218">
    <property type="entry name" value="REM_fam"/>
</dbReference>
<keyword evidence="5" id="KW-0804">Transcription</keyword>
<dbReference type="PROSITE" id="PS50863">
    <property type="entry name" value="B3"/>
    <property type="match status" value="1"/>
</dbReference>
<gene>
    <name evidence="8" type="ORF">H5410_039621</name>
</gene>
<reference evidence="8 9" key="1">
    <citation type="submission" date="2020-09" db="EMBL/GenBank/DDBJ databases">
        <title>De no assembly of potato wild relative species, Solanum commersonii.</title>
        <authorList>
            <person name="Cho K."/>
        </authorList>
    </citation>
    <scope>NUCLEOTIDE SEQUENCE [LARGE SCALE GENOMIC DNA]</scope>
    <source>
        <strain evidence="8">LZ3.2</strain>
        <tissue evidence="8">Leaf</tissue>
    </source>
</reference>
<dbReference type="Pfam" id="PF02362">
    <property type="entry name" value="B3"/>
    <property type="match status" value="1"/>
</dbReference>
<dbReference type="Proteomes" id="UP000824120">
    <property type="component" value="Chromosome 8"/>
</dbReference>
<organism evidence="8 9">
    <name type="scientific">Solanum commersonii</name>
    <name type="common">Commerson's wild potato</name>
    <name type="synonym">Commerson's nightshade</name>
    <dbReference type="NCBI Taxonomy" id="4109"/>
    <lineage>
        <taxon>Eukaryota</taxon>
        <taxon>Viridiplantae</taxon>
        <taxon>Streptophyta</taxon>
        <taxon>Embryophyta</taxon>
        <taxon>Tracheophyta</taxon>
        <taxon>Spermatophyta</taxon>
        <taxon>Magnoliopsida</taxon>
        <taxon>eudicotyledons</taxon>
        <taxon>Gunneridae</taxon>
        <taxon>Pentapetalae</taxon>
        <taxon>asterids</taxon>
        <taxon>lamiids</taxon>
        <taxon>Solanales</taxon>
        <taxon>Solanaceae</taxon>
        <taxon>Solanoideae</taxon>
        <taxon>Solaneae</taxon>
        <taxon>Solanum</taxon>
    </lineage>
</organism>
<evidence type="ECO:0000256" key="2">
    <source>
        <dbReference type="ARBA" id="ARBA00022737"/>
    </source>
</evidence>